<protein>
    <recommendedName>
        <fullName evidence="4">Secreted protein</fullName>
    </recommendedName>
</protein>
<comment type="caution">
    <text evidence="2">The sequence shown here is derived from an EMBL/GenBank/DDBJ whole genome shotgun (WGS) entry which is preliminary data.</text>
</comment>
<evidence type="ECO:0000313" key="2">
    <source>
        <dbReference type="EMBL" id="REC50319.1"/>
    </source>
</evidence>
<accession>A0A3D9BA54</accession>
<evidence type="ECO:0000313" key="3">
    <source>
        <dbReference type="Proteomes" id="UP000256257"/>
    </source>
</evidence>
<sequence length="177" mass="18774">MKKIFTLILGLSTGASAFAQNGSGNLHIFNDNTNHSLDLSYTIFTTTVNCASGMQALSPSTVLPPGGFTTYTTFAASTSTSNPPHPYPIDLWSGGAANQIPPVVATVSRWHYIKFSLRDPNNPGPMIPTLGGSIGFFQNCNPSMPTILDVNSSANGVNYTLHAEAVTFGGDMWITTQ</sequence>
<name>A0A3D9BA54_9FLAO</name>
<dbReference type="AlphaFoldDB" id="A0A3D9BA54"/>
<proteinExistence type="predicted"/>
<evidence type="ECO:0000256" key="1">
    <source>
        <dbReference type="SAM" id="SignalP"/>
    </source>
</evidence>
<dbReference type="OrthoDB" id="1257465at2"/>
<dbReference type="Proteomes" id="UP000256257">
    <property type="component" value="Unassembled WGS sequence"/>
</dbReference>
<feature type="signal peptide" evidence="1">
    <location>
        <begin position="1"/>
        <end position="19"/>
    </location>
</feature>
<reference evidence="2 3" key="1">
    <citation type="submission" date="2018-06" db="EMBL/GenBank/DDBJ databases">
        <title>Novel Chryseobacterium species.</title>
        <authorList>
            <person name="Newman J."/>
            <person name="Hugo C."/>
            <person name="Oosthuizen L."/>
            <person name="Charimba G."/>
        </authorList>
    </citation>
    <scope>NUCLEOTIDE SEQUENCE [LARGE SCALE GENOMIC DNA]</scope>
    <source>
        <strain evidence="2 3">7_F195</strain>
    </source>
</reference>
<evidence type="ECO:0008006" key="4">
    <source>
        <dbReference type="Google" id="ProtNLM"/>
    </source>
</evidence>
<feature type="chain" id="PRO_5017679814" description="Secreted protein" evidence="1">
    <location>
        <begin position="20"/>
        <end position="177"/>
    </location>
</feature>
<dbReference type="EMBL" id="QNVV01000001">
    <property type="protein sequence ID" value="REC50319.1"/>
    <property type="molecule type" value="Genomic_DNA"/>
</dbReference>
<dbReference type="RefSeq" id="WP_115926143.1">
    <property type="nucleotide sequence ID" value="NZ_QNVV01000001.1"/>
</dbReference>
<organism evidence="2 3">
    <name type="scientific">Chryseobacterium pennipullorum</name>
    <dbReference type="NCBI Taxonomy" id="2258963"/>
    <lineage>
        <taxon>Bacteria</taxon>
        <taxon>Pseudomonadati</taxon>
        <taxon>Bacteroidota</taxon>
        <taxon>Flavobacteriia</taxon>
        <taxon>Flavobacteriales</taxon>
        <taxon>Weeksellaceae</taxon>
        <taxon>Chryseobacterium group</taxon>
        <taxon>Chryseobacterium</taxon>
    </lineage>
</organism>
<keyword evidence="3" id="KW-1185">Reference proteome</keyword>
<keyword evidence="1" id="KW-0732">Signal</keyword>
<gene>
    <name evidence="2" type="ORF">DRF67_01970</name>
</gene>